<sequence>MGNEIEARFNKAVEQAREAIEELRLASQALGYEDARRDLTQVAPTFKSPQQIRDEIIEKAKSYTQHIKYGFNPSDGYFDFKYEINREKRTVVCLGYSRRHVGKVIRRGIAKCDPSDCFNIHIGKFIAAHRALGHKVPAEYLNAPAPTEVRVGDVIERTGDFPSSRGLRTVTAVEKSIHFRDRLFFRTREGSGTDEHNFVRIVDDSRE</sequence>
<proteinExistence type="predicted"/>
<organism evidence="1 2">
    <name type="scientific">Neobacillus mesonae</name>
    <dbReference type="NCBI Taxonomy" id="1193713"/>
    <lineage>
        <taxon>Bacteria</taxon>
        <taxon>Bacillati</taxon>
        <taxon>Bacillota</taxon>
        <taxon>Bacilli</taxon>
        <taxon>Bacillales</taxon>
        <taxon>Bacillaceae</taxon>
        <taxon>Neobacillus</taxon>
    </lineage>
</organism>
<reference evidence="1 2" key="1">
    <citation type="submission" date="2017-07" db="EMBL/GenBank/DDBJ databases">
        <title>The complete genome sequence of Bacillus mesonae strain H20-5, an efficient strain improving plant abiotic stress resistance.</title>
        <authorList>
            <person name="Kim S.Y."/>
            <person name="Song H."/>
            <person name="Sang M.K."/>
            <person name="Weon H.-Y."/>
            <person name="Song J."/>
        </authorList>
    </citation>
    <scope>NUCLEOTIDE SEQUENCE [LARGE SCALE GENOMIC DNA]</scope>
    <source>
        <strain evidence="1 2">H20-5</strain>
    </source>
</reference>
<dbReference type="KEGG" id="nmk:CHR53_06990"/>
<evidence type="ECO:0000313" key="2">
    <source>
        <dbReference type="Proteomes" id="UP000282892"/>
    </source>
</evidence>
<name>A0A3T0HVA3_9BACI</name>
<gene>
    <name evidence="1" type="ORF">CHR53_06990</name>
</gene>
<dbReference type="AlphaFoldDB" id="A0A3T0HVA3"/>
<keyword evidence="2" id="KW-1185">Reference proteome</keyword>
<dbReference type="Proteomes" id="UP000282892">
    <property type="component" value="Chromosome"/>
</dbReference>
<dbReference type="OrthoDB" id="2589702at2"/>
<accession>A0A3T0HVA3</accession>
<evidence type="ECO:0000313" key="1">
    <source>
        <dbReference type="EMBL" id="AZU61016.1"/>
    </source>
</evidence>
<dbReference type="RefSeq" id="WP_127485808.1">
    <property type="nucleotide sequence ID" value="NZ_CP022572.1"/>
</dbReference>
<dbReference type="EMBL" id="CP022572">
    <property type="protein sequence ID" value="AZU61016.1"/>
    <property type="molecule type" value="Genomic_DNA"/>
</dbReference>
<protein>
    <submittedName>
        <fullName evidence="1">Uncharacterized protein</fullName>
    </submittedName>
</protein>